<feature type="repeat" description="PPR" evidence="4">
    <location>
        <begin position="271"/>
        <end position="305"/>
    </location>
</feature>
<keyword evidence="2" id="KW-0521">NADP</keyword>
<feature type="repeat" description="PPR" evidence="4">
    <location>
        <begin position="201"/>
        <end position="235"/>
    </location>
</feature>
<keyword evidence="8" id="KW-1185">Reference proteome</keyword>
<dbReference type="InterPro" id="IPR055222">
    <property type="entry name" value="PRISE-like_Rossmann-fold"/>
</dbReference>
<reference evidence="7 8" key="1">
    <citation type="submission" date="2013-09" db="EMBL/GenBank/DDBJ databases">
        <title>Corchorus capsularis genome sequencing.</title>
        <authorList>
            <person name="Alam M."/>
            <person name="Haque M.S."/>
            <person name="Islam M.S."/>
            <person name="Emdad E.M."/>
            <person name="Islam M.M."/>
            <person name="Ahmed B."/>
            <person name="Halim A."/>
            <person name="Hossen Q.M.M."/>
            <person name="Hossain M.Z."/>
            <person name="Ahmed R."/>
            <person name="Khan M.M."/>
            <person name="Islam R."/>
            <person name="Rashid M.M."/>
            <person name="Khan S.A."/>
            <person name="Rahman M.S."/>
            <person name="Alam M."/>
        </authorList>
    </citation>
    <scope>NUCLEOTIDE SEQUENCE [LARGE SCALE GENOMIC DNA]</scope>
    <source>
        <strain evidence="8">cv. CVL-1</strain>
        <tissue evidence="7">Whole seedling</tissue>
    </source>
</reference>
<evidence type="ECO:0000256" key="3">
    <source>
        <dbReference type="ARBA" id="ARBA00023002"/>
    </source>
</evidence>
<dbReference type="OrthoDB" id="1731983at2759"/>
<comment type="caution">
    <text evidence="7">The sequence shown here is derived from an EMBL/GenBank/DDBJ whole genome shotgun (WGS) entry which is preliminary data.</text>
</comment>
<organism evidence="7 8">
    <name type="scientific">Corchorus capsularis</name>
    <name type="common">Jute</name>
    <dbReference type="NCBI Taxonomy" id="210143"/>
    <lineage>
        <taxon>Eukaryota</taxon>
        <taxon>Viridiplantae</taxon>
        <taxon>Streptophyta</taxon>
        <taxon>Embryophyta</taxon>
        <taxon>Tracheophyta</taxon>
        <taxon>Spermatophyta</taxon>
        <taxon>Magnoliopsida</taxon>
        <taxon>eudicotyledons</taxon>
        <taxon>Gunneridae</taxon>
        <taxon>Pentapetalae</taxon>
        <taxon>rosids</taxon>
        <taxon>malvids</taxon>
        <taxon>Malvales</taxon>
        <taxon>Malvaceae</taxon>
        <taxon>Grewioideae</taxon>
        <taxon>Apeibeae</taxon>
        <taxon>Corchorus</taxon>
    </lineage>
</organism>
<evidence type="ECO:0000256" key="1">
    <source>
        <dbReference type="ARBA" id="ARBA00022737"/>
    </source>
</evidence>
<dbReference type="STRING" id="210143.A0A1R3HU91"/>
<evidence type="ECO:0000256" key="5">
    <source>
        <dbReference type="SAM" id="MobiDB-lite"/>
    </source>
</evidence>
<dbReference type="Gramene" id="OMO73933">
    <property type="protein sequence ID" value="OMO73933"/>
    <property type="gene ID" value="CCACVL1_17061"/>
</dbReference>
<dbReference type="InterPro" id="IPR036291">
    <property type="entry name" value="NAD(P)-bd_dom_sf"/>
</dbReference>
<sequence length="738" mass="82628">MAEKLALPLLLPNPPPPKPPFLHPTLPQQQNPTLLPTSPPSSTPILQEFLLRHSAKSQQPIEPKVRSRTRIGRSRDPNRGKPWTHKRLSPQGQQVLDSLIDTSFDSNLLDSVLAKLFEQYQEDQVAKAEFLTAEVLGIVKGFEKSGKDELAMGVFEEMRSAGCKPNICTFNALIKMHGNRGKFTEMMKVFDEIKACNGSPDIVTWNTLLAVFGQNGMDTEVSGVFKEMKRAGFVPERDTFNTLISAYSRCGSFDQAMAVYKRMLEAGVTPDLSTYNAVLAALARGGLWNQSEIVLAEMKDGRCKPNELTYCSLLHVYANGKQVDRMHALAEEIYSGTIEPHAVLLKTLVLVNSKRAIGAAKKKMEEHEKPSKYKSVALVIGITGIVGNSLAEILPSSDTPGGPWKVYGVASRPRPAWTDDSAIHYIQCDVSNEEETQEKLSTLNDVTHIFYVTCAKKSSESENCFVNGTMLRNVLKAVIPNAPKLKHICLQTGRRHYTGPMDSFSKIQPHDPPFLEDLPRLKFLNFCYTLEDVLFEEVRKKDGLSWSIHRPGAIFGFSPFSLMNIVGSLCVYATICKHEGKPLRFPGNRQAWDGYWDASDADLVAEHQIWAAMSRHAKNEAFNCSNGDVFKWKDLWKVLAMQFGIEDYGFEESDGKLSLVEMMKDKGPVWDEIVREKDLVPTKLNEVGAWQFADALFSGKSLLDSMNKSKEHGFVGFRNSKTSFNSWIEKMKTHKIVP</sequence>
<dbReference type="CDD" id="cd08948">
    <property type="entry name" value="5beta-POR_like_SDR_a"/>
    <property type="match status" value="1"/>
</dbReference>
<dbReference type="FunFam" id="3.40.50.720:FF:000808">
    <property type="entry name" value="Iridoid synthase"/>
    <property type="match status" value="1"/>
</dbReference>
<protein>
    <recommendedName>
        <fullName evidence="6">PRISE-like Rossmann-fold domain-containing protein</fullName>
    </recommendedName>
</protein>
<dbReference type="PANTHER" id="PTHR32487:SF31">
    <property type="entry name" value="NAD-DEPENDENT EPIMERASE_DEHYDRATASE DOMAIN-CONTAINING PROTEIN"/>
    <property type="match status" value="1"/>
</dbReference>
<feature type="repeat" description="PPR" evidence="4">
    <location>
        <begin position="166"/>
        <end position="200"/>
    </location>
</feature>
<dbReference type="GO" id="GO:0016627">
    <property type="term" value="F:oxidoreductase activity, acting on the CH-CH group of donors"/>
    <property type="evidence" value="ECO:0007669"/>
    <property type="project" value="UniProtKB-ARBA"/>
</dbReference>
<proteinExistence type="predicted"/>
<dbReference type="Proteomes" id="UP000188268">
    <property type="component" value="Unassembled WGS sequence"/>
</dbReference>
<keyword evidence="1" id="KW-0677">Repeat</keyword>
<gene>
    <name evidence="7" type="ORF">CCACVL1_17061</name>
</gene>
<keyword evidence="3" id="KW-0560">Oxidoreductase</keyword>
<dbReference type="NCBIfam" id="TIGR00756">
    <property type="entry name" value="PPR"/>
    <property type="match status" value="5"/>
</dbReference>
<feature type="domain" description="PRISE-like Rossmann-fold" evidence="6">
    <location>
        <begin position="430"/>
        <end position="685"/>
    </location>
</feature>
<dbReference type="SUPFAM" id="SSF51735">
    <property type="entry name" value="NAD(P)-binding Rossmann-fold domains"/>
    <property type="match status" value="1"/>
</dbReference>
<feature type="region of interest" description="Disordered" evidence="5">
    <location>
        <begin position="1"/>
        <end position="90"/>
    </location>
</feature>
<dbReference type="Gene3D" id="1.25.40.10">
    <property type="entry name" value="Tetratricopeptide repeat domain"/>
    <property type="match status" value="2"/>
</dbReference>
<dbReference type="PROSITE" id="PS51375">
    <property type="entry name" value="PPR"/>
    <property type="match status" value="4"/>
</dbReference>
<dbReference type="InterPro" id="IPR011990">
    <property type="entry name" value="TPR-like_helical_dom_sf"/>
</dbReference>
<dbReference type="Pfam" id="PF13812">
    <property type="entry name" value="PPR_3"/>
    <property type="match status" value="1"/>
</dbReference>
<dbReference type="Pfam" id="PF01535">
    <property type="entry name" value="PPR"/>
    <property type="match status" value="1"/>
</dbReference>
<evidence type="ECO:0000259" key="6">
    <source>
        <dbReference type="Pfam" id="PF22917"/>
    </source>
</evidence>
<feature type="compositionally biased region" description="Low complexity" evidence="5">
    <location>
        <begin position="1"/>
        <end position="10"/>
    </location>
</feature>
<feature type="repeat" description="PPR" evidence="4">
    <location>
        <begin position="236"/>
        <end position="270"/>
    </location>
</feature>
<dbReference type="EMBL" id="AWWV01011150">
    <property type="protein sequence ID" value="OMO73933.1"/>
    <property type="molecule type" value="Genomic_DNA"/>
</dbReference>
<accession>A0A1R3HU91</accession>
<name>A0A1R3HU91_COCAP</name>
<evidence type="ECO:0000256" key="2">
    <source>
        <dbReference type="ARBA" id="ARBA00022857"/>
    </source>
</evidence>
<dbReference type="AlphaFoldDB" id="A0A1R3HU91"/>
<dbReference type="PANTHER" id="PTHR32487">
    <property type="entry name" value="3-OXO-DELTA(4,5)-STEROID 5-BETA-REDUCTASE"/>
    <property type="match status" value="1"/>
</dbReference>
<dbReference type="GO" id="GO:0006629">
    <property type="term" value="P:lipid metabolic process"/>
    <property type="evidence" value="ECO:0007669"/>
    <property type="project" value="UniProtKB-ARBA"/>
</dbReference>
<evidence type="ECO:0000256" key="4">
    <source>
        <dbReference type="PROSITE-ProRule" id="PRU00708"/>
    </source>
</evidence>
<dbReference type="InterPro" id="IPR002885">
    <property type="entry name" value="PPR_rpt"/>
</dbReference>
<dbReference type="Gene3D" id="3.40.50.720">
    <property type="entry name" value="NAD(P)-binding Rossmann-like Domain"/>
    <property type="match status" value="1"/>
</dbReference>
<evidence type="ECO:0000313" key="8">
    <source>
        <dbReference type="Proteomes" id="UP000188268"/>
    </source>
</evidence>
<feature type="compositionally biased region" description="Pro residues" evidence="5">
    <location>
        <begin position="11"/>
        <end position="22"/>
    </location>
</feature>
<evidence type="ECO:0000313" key="7">
    <source>
        <dbReference type="EMBL" id="OMO73933.1"/>
    </source>
</evidence>
<dbReference type="Pfam" id="PF22917">
    <property type="entry name" value="PRISE"/>
    <property type="match status" value="1"/>
</dbReference>
<feature type="compositionally biased region" description="Low complexity" evidence="5">
    <location>
        <begin position="23"/>
        <end position="36"/>
    </location>
</feature>
<dbReference type="Pfam" id="PF13041">
    <property type="entry name" value="PPR_2"/>
    <property type="match status" value="1"/>
</dbReference>